<feature type="chain" id="PRO_5019793657" evidence="7">
    <location>
        <begin position="25"/>
        <end position="133"/>
    </location>
</feature>
<evidence type="ECO:0000313" key="8">
    <source>
        <dbReference type="Ensembl" id="ENSAPLP00000017449.1"/>
    </source>
</evidence>
<dbReference type="AlphaFoldDB" id="A0A493SV17"/>
<feature type="region of interest" description="Disordered" evidence="6">
    <location>
        <begin position="73"/>
        <end position="115"/>
    </location>
</feature>
<evidence type="ECO:0000313" key="9">
    <source>
        <dbReference type="Proteomes" id="UP000016666"/>
    </source>
</evidence>
<reference evidence="8" key="3">
    <citation type="submission" date="2025-09" db="UniProtKB">
        <authorList>
            <consortium name="Ensembl"/>
        </authorList>
    </citation>
    <scope>IDENTIFICATION</scope>
</reference>
<comment type="similarity">
    <text evidence="2">Belongs to the RFamide neuropeptide family.</text>
</comment>
<feature type="signal peptide" evidence="7">
    <location>
        <begin position="1"/>
        <end position="24"/>
    </location>
</feature>
<reference evidence="9" key="1">
    <citation type="submission" date="2017-10" db="EMBL/GenBank/DDBJ databases">
        <title>A new Pekin duck reference genome.</title>
        <authorList>
            <person name="Hou Z.-C."/>
            <person name="Zhou Z.-K."/>
            <person name="Zhu F."/>
            <person name="Hou S.-S."/>
        </authorList>
    </citation>
    <scope>NUCLEOTIDE SEQUENCE [LARGE SCALE GENOMIC DNA]</scope>
</reference>
<evidence type="ECO:0000256" key="6">
    <source>
        <dbReference type="SAM" id="MobiDB-lite"/>
    </source>
</evidence>
<evidence type="ECO:0000256" key="5">
    <source>
        <dbReference type="ARBA" id="ARBA00023320"/>
    </source>
</evidence>
<dbReference type="Proteomes" id="UP000016666">
    <property type="component" value="Unassembled WGS sequence"/>
</dbReference>
<keyword evidence="5" id="KW-0527">Neuropeptide</keyword>
<gene>
    <name evidence="8" type="primary">QRFP</name>
</gene>
<comment type="subcellular location">
    <subcellularLocation>
        <location evidence="1">Secreted</location>
    </subcellularLocation>
</comment>
<keyword evidence="3" id="KW-0964">Secreted</keyword>
<organism evidence="8 9">
    <name type="scientific">Anas platyrhynchos platyrhynchos</name>
    <name type="common">Northern mallard</name>
    <dbReference type="NCBI Taxonomy" id="8840"/>
    <lineage>
        <taxon>Eukaryota</taxon>
        <taxon>Metazoa</taxon>
        <taxon>Chordata</taxon>
        <taxon>Craniata</taxon>
        <taxon>Vertebrata</taxon>
        <taxon>Euteleostomi</taxon>
        <taxon>Archelosauria</taxon>
        <taxon>Archosauria</taxon>
        <taxon>Dinosauria</taxon>
        <taxon>Saurischia</taxon>
        <taxon>Theropoda</taxon>
        <taxon>Coelurosauria</taxon>
        <taxon>Aves</taxon>
        <taxon>Neognathae</taxon>
        <taxon>Galloanserae</taxon>
        <taxon>Anseriformes</taxon>
        <taxon>Anatidae</taxon>
        <taxon>Anatinae</taxon>
        <taxon>Anas</taxon>
    </lineage>
</organism>
<dbReference type="GO" id="GO:0060259">
    <property type="term" value="P:regulation of feeding behavior"/>
    <property type="evidence" value="ECO:0007669"/>
    <property type="project" value="Ensembl"/>
</dbReference>
<evidence type="ECO:0000256" key="2">
    <source>
        <dbReference type="ARBA" id="ARBA00005516"/>
    </source>
</evidence>
<dbReference type="InterPro" id="IPR024565">
    <property type="entry name" value="P518"/>
</dbReference>
<dbReference type="GO" id="GO:0005576">
    <property type="term" value="C:extracellular region"/>
    <property type="evidence" value="ECO:0007669"/>
    <property type="project" value="UniProtKB-SubCell"/>
</dbReference>
<dbReference type="GO" id="GO:0031854">
    <property type="term" value="F:orexigenic neuropeptide QRFP receptor binding"/>
    <property type="evidence" value="ECO:0007669"/>
    <property type="project" value="Ensembl"/>
</dbReference>
<keyword evidence="9" id="KW-1185">Reference proteome</keyword>
<dbReference type="PANTHER" id="PTHR36476:SF1">
    <property type="entry name" value="OREXIGENIC NEUROPEPTIDE QRFP"/>
    <property type="match status" value="1"/>
</dbReference>
<dbReference type="PROSITE" id="PS51257">
    <property type="entry name" value="PROKAR_LIPOPROTEIN"/>
    <property type="match status" value="1"/>
</dbReference>
<sequence length="133" mass="14111">MRAPSSLSCLFLLTLGACFPPGEPQQPQHPAEGPALQPGCREELDEAPGPCWWPNPKRRRSEELSTLLGIARELRGSGTWSGGSRGQPGRQEGPAPLPAGGEKRGGTLGNLAEELSGYSRKKGGFTFRFGRGG</sequence>
<dbReference type="GO" id="GO:0005184">
    <property type="term" value="F:neuropeptide hormone activity"/>
    <property type="evidence" value="ECO:0007669"/>
    <property type="project" value="Ensembl"/>
</dbReference>
<dbReference type="GeneTree" id="ENSGT00390000015756"/>
<evidence type="ECO:0000256" key="3">
    <source>
        <dbReference type="ARBA" id="ARBA00022525"/>
    </source>
</evidence>
<evidence type="ECO:0000256" key="4">
    <source>
        <dbReference type="ARBA" id="ARBA00022815"/>
    </source>
</evidence>
<evidence type="ECO:0000256" key="7">
    <source>
        <dbReference type="SAM" id="SignalP"/>
    </source>
</evidence>
<reference evidence="8" key="2">
    <citation type="submission" date="2025-08" db="UniProtKB">
        <authorList>
            <consortium name="Ensembl"/>
        </authorList>
    </citation>
    <scope>IDENTIFICATION</scope>
</reference>
<name>A0A493SV17_ANAPP</name>
<evidence type="ECO:0000256" key="1">
    <source>
        <dbReference type="ARBA" id="ARBA00004613"/>
    </source>
</evidence>
<dbReference type="PANTHER" id="PTHR36476">
    <property type="entry name" value="OREXIGENIC NEUROPEPTIDE QRFP"/>
    <property type="match status" value="1"/>
</dbReference>
<keyword evidence="7" id="KW-0732">Signal</keyword>
<dbReference type="GO" id="GO:0045777">
    <property type="term" value="P:positive regulation of blood pressure"/>
    <property type="evidence" value="ECO:0007669"/>
    <property type="project" value="Ensembl"/>
</dbReference>
<dbReference type="STRING" id="8840.ENSAPLP00000017449"/>
<feature type="region of interest" description="Disordered" evidence="6">
    <location>
        <begin position="22"/>
        <end position="54"/>
    </location>
</feature>
<dbReference type="OMA" id="TGREMSW"/>
<accession>A0A493SV17</accession>
<dbReference type="Ensembl" id="ENSAPLT00000044359.1">
    <property type="protein sequence ID" value="ENSAPLP00000017449.1"/>
    <property type="gene ID" value="ENSAPLG00000019268.1"/>
</dbReference>
<protein>
    <submittedName>
        <fullName evidence="8">Pyroglutamylated RFamide peptide</fullName>
    </submittedName>
</protein>
<dbReference type="GO" id="GO:0007625">
    <property type="term" value="P:grooming behavior"/>
    <property type="evidence" value="ECO:0007669"/>
    <property type="project" value="Ensembl"/>
</dbReference>
<dbReference type="GO" id="GO:0007218">
    <property type="term" value="P:neuropeptide signaling pathway"/>
    <property type="evidence" value="ECO:0007669"/>
    <property type="project" value="UniProtKB-KW"/>
</dbReference>
<proteinExistence type="inferred from homology"/>
<keyword evidence="4" id="KW-0027">Amidation</keyword>
<dbReference type="GO" id="GO:0007626">
    <property type="term" value="P:locomotory behavior"/>
    <property type="evidence" value="ECO:0007669"/>
    <property type="project" value="Ensembl"/>
</dbReference>
<dbReference type="Pfam" id="PF11109">
    <property type="entry name" value="RFamide_26RFa"/>
    <property type="match status" value="1"/>
</dbReference>